<dbReference type="AlphaFoldDB" id="E6SUB7"/>
<dbReference type="STRING" id="693979.Bache_0306"/>
<dbReference type="RefSeq" id="WP_013545952.1">
    <property type="nucleotide sequence ID" value="NC_014933.1"/>
</dbReference>
<reference evidence="2 3" key="2">
    <citation type="journal article" date="2011" name="Stand. Genomic Sci.">
        <title>Complete genome sequence of Bacteroides helcogenes type strain (P 36-108).</title>
        <authorList>
            <person name="Pati A."/>
            <person name="Gronow S."/>
            <person name="Zeytun A."/>
            <person name="Lapidus A."/>
            <person name="Nolan M."/>
            <person name="Hammon N."/>
            <person name="Deshpande S."/>
            <person name="Cheng J.F."/>
            <person name="Tapia R."/>
            <person name="Han C."/>
            <person name="Goodwin L."/>
            <person name="Pitluck S."/>
            <person name="Liolios K."/>
            <person name="Pagani I."/>
            <person name="Ivanova N."/>
            <person name="Mavromatis K."/>
            <person name="Chen A."/>
            <person name="Palaniappan K."/>
            <person name="Land M."/>
            <person name="Hauser L."/>
            <person name="Chang Y.J."/>
            <person name="Jeffries C.D."/>
            <person name="Detter J.C."/>
            <person name="Brambilla E."/>
            <person name="Rohde M."/>
            <person name="Goker M."/>
            <person name="Woyke T."/>
            <person name="Bristow J."/>
            <person name="Eisen J.A."/>
            <person name="Markowitz V."/>
            <person name="Hugenholtz P."/>
            <person name="Kyrpides N.C."/>
            <person name="Klenk H.P."/>
            <person name="Lucas S."/>
        </authorList>
    </citation>
    <scope>NUCLEOTIDE SEQUENCE [LARGE SCALE GENOMIC DNA]</scope>
    <source>
        <strain evidence="3">ATCC 35417 / DSM 20613 / JCM 6297 / CCUG 15421 / P 36-108</strain>
    </source>
</reference>
<dbReference type="HOGENOM" id="CLU_170314_0_0_10"/>
<evidence type="ECO:0000313" key="3">
    <source>
        <dbReference type="Proteomes" id="UP000008630"/>
    </source>
</evidence>
<evidence type="ECO:0000256" key="1">
    <source>
        <dbReference type="SAM" id="MobiDB-lite"/>
    </source>
</evidence>
<name>E6SUB7_BACT6</name>
<feature type="compositionally biased region" description="Basic and acidic residues" evidence="1">
    <location>
        <begin position="1"/>
        <end position="10"/>
    </location>
</feature>
<reference key="1">
    <citation type="submission" date="2010-11" db="EMBL/GenBank/DDBJ databases">
        <title>The complete genome of Bacteroides helcogenes P 36-108.</title>
        <authorList>
            <consortium name="US DOE Joint Genome Institute (JGI-PGF)"/>
            <person name="Lucas S."/>
            <person name="Copeland A."/>
            <person name="Lapidus A."/>
            <person name="Bruce D."/>
            <person name="Goodwin L."/>
            <person name="Pitluck S."/>
            <person name="Kyrpides N."/>
            <person name="Mavromatis K."/>
            <person name="Ivanova N."/>
            <person name="Zeytun A."/>
            <person name="Brettin T."/>
            <person name="Detter J.C."/>
            <person name="Tapia R."/>
            <person name="Han C."/>
            <person name="Land M."/>
            <person name="Hauser L."/>
            <person name="Markowitz V."/>
            <person name="Cheng J.-F."/>
            <person name="Hugenholtz P."/>
            <person name="Woyke T."/>
            <person name="Wu D."/>
            <person name="Gronow S."/>
            <person name="Wellnitz S."/>
            <person name="Brambilla E."/>
            <person name="Klenk H.-P."/>
            <person name="Eisen J.A."/>
        </authorList>
    </citation>
    <scope>NUCLEOTIDE SEQUENCE</scope>
    <source>
        <strain>P 36-108</strain>
    </source>
</reference>
<dbReference type="EMBL" id="CP002352">
    <property type="protein sequence ID" value="ADV42335.1"/>
    <property type="molecule type" value="Genomic_DNA"/>
</dbReference>
<organism evidence="2 3">
    <name type="scientific">Bacteroides helcogenes (strain ATCC 35417 / DSM 20613 / JCM 6297 / CCUG 15421 / P 36-108)</name>
    <dbReference type="NCBI Taxonomy" id="693979"/>
    <lineage>
        <taxon>Bacteria</taxon>
        <taxon>Pseudomonadati</taxon>
        <taxon>Bacteroidota</taxon>
        <taxon>Bacteroidia</taxon>
        <taxon>Bacteroidales</taxon>
        <taxon>Bacteroidaceae</taxon>
        <taxon>Bacteroides</taxon>
    </lineage>
</organism>
<keyword evidence="3" id="KW-1185">Reference proteome</keyword>
<dbReference type="Proteomes" id="UP000008630">
    <property type="component" value="Chromosome"/>
</dbReference>
<evidence type="ECO:0008006" key="4">
    <source>
        <dbReference type="Google" id="ProtNLM"/>
    </source>
</evidence>
<proteinExistence type="predicted"/>
<gene>
    <name evidence="2" type="ordered locus">Bache_0306</name>
</gene>
<evidence type="ECO:0000313" key="2">
    <source>
        <dbReference type="EMBL" id="ADV42335.1"/>
    </source>
</evidence>
<accession>E6SUB7</accession>
<dbReference type="KEGG" id="bhl:Bache_0306"/>
<dbReference type="eggNOG" id="ENOG5033AP4">
    <property type="taxonomic scope" value="Bacteria"/>
</dbReference>
<dbReference type="OrthoDB" id="1077445at2"/>
<sequence>MARLKNDGKGRMGGRQKGTPNRATADLRSWIEKLVNENREQIREDLEIIDAVERLKIVEKFISYILPKKKEVSIQDETDALLQAVDRLDENQLKKLEEIILNIIENGNRG</sequence>
<feature type="region of interest" description="Disordered" evidence="1">
    <location>
        <begin position="1"/>
        <end position="24"/>
    </location>
</feature>
<protein>
    <recommendedName>
        <fullName evidence="4">DUF5681 domain-containing protein</fullName>
    </recommendedName>
</protein>